<feature type="coiled-coil region" evidence="4">
    <location>
        <begin position="161"/>
        <end position="188"/>
    </location>
</feature>
<feature type="region of interest" description="Disordered" evidence="5">
    <location>
        <begin position="761"/>
        <end position="792"/>
    </location>
</feature>
<name>A0A6P5M499_PHACI</name>
<dbReference type="FunFam" id="1.20.870.10:FF:000004">
    <property type="entry name" value="Ras-specific guanine nucleotide-releasing factor 1 isoform 2"/>
    <property type="match status" value="1"/>
</dbReference>
<feature type="domain" description="Ras-GEF" evidence="7">
    <location>
        <begin position="920"/>
        <end position="1153"/>
    </location>
</feature>
<dbReference type="SMART" id="SM00233">
    <property type="entry name" value="PH"/>
    <property type="match status" value="2"/>
</dbReference>
<dbReference type="Gene3D" id="1.10.840.10">
    <property type="entry name" value="Ras guanine-nucleotide exchange factors catalytic domain"/>
    <property type="match status" value="1"/>
</dbReference>
<dbReference type="SMART" id="SM00325">
    <property type="entry name" value="RhoGEF"/>
    <property type="match status" value="1"/>
</dbReference>
<evidence type="ECO:0000313" key="11">
    <source>
        <dbReference type="RefSeq" id="XP_020863344.1"/>
    </source>
</evidence>
<evidence type="ECO:0000256" key="4">
    <source>
        <dbReference type="SAM" id="Coils"/>
    </source>
</evidence>
<keyword evidence="4" id="KW-0175">Coiled coil</keyword>
<dbReference type="Pfam" id="PF00617">
    <property type="entry name" value="RasGEF"/>
    <property type="match status" value="1"/>
</dbReference>
<proteinExistence type="predicted"/>
<dbReference type="GO" id="GO:0007265">
    <property type="term" value="P:Ras protein signal transduction"/>
    <property type="evidence" value="ECO:0007669"/>
    <property type="project" value="TreeGrafter"/>
</dbReference>
<dbReference type="PROSITE" id="PS50010">
    <property type="entry name" value="DH_2"/>
    <property type="match status" value="1"/>
</dbReference>
<feature type="region of interest" description="Disordered" evidence="5">
    <location>
        <begin position="711"/>
        <end position="739"/>
    </location>
</feature>
<dbReference type="CDD" id="cd00160">
    <property type="entry name" value="RhoGEF"/>
    <property type="match status" value="1"/>
</dbReference>
<dbReference type="InterPro" id="IPR000219">
    <property type="entry name" value="DH_dom"/>
</dbReference>
<dbReference type="Proteomes" id="UP000515140">
    <property type="component" value="Unplaced"/>
</dbReference>
<evidence type="ECO:0000256" key="1">
    <source>
        <dbReference type="ARBA" id="ARBA00022658"/>
    </source>
</evidence>
<dbReference type="Gene3D" id="2.30.29.30">
    <property type="entry name" value="Pleckstrin-homology domain (PH domain)/Phosphotyrosine-binding domain (PTB)"/>
    <property type="match status" value="2"/>
</dbReference>
<dbReference type="CDD" id="cd13261">
    <property type="entry name" value="PH_RasGRF1_2"/>
    <property type="match status" value="1"/>
</dbReference>
<evidence type="ECO:0000259" key="9">
    <source>
        <dbReference type="PROSITE" id="PS50212"/>
    </source>
</evidence>
<keyword evidence="2" id="KW-0677">Repeat</keyword>
<dbReference type="GO" id="GO:0005085">
    <property type="term" value="F:guanyl-nucleotide exchange factor activity"/>
    <property type="evidence" value="ECO:0007669"/>
    <property type="project" value="UniProtKB-KW"/>
</dbReference>
<dbReference type="SUPFAM" id="SSF48366">
    <property type="entry name" value="Ras GEF"/>
    <property type="match status" value="1"/>
</dbReference>
<dbReference type="SMART" id="SM00229">
    <property type="entry name" value="RasGEFN"/>
    <property type="match status" value="1"/>
</dbReference>
<protein>
    <submittedName>
        <fullName evidence="11">Ras-specific guanine nucleotide-releasing factor 2 isoform X6</fullName>
    </submittedName>
</protein>
<dbReference type="PROSITE" id="PS00720">
    <property type="entry name" value="RASGEF"/>
    <property type="match status" value="1"/>
</dbReference>
<feature type="domain" description="PH" evidence="6">
    <location>
        <begin position="470"/>
        <end position="588"/>
    </location>
</feature>
<dbReference type="CTD" id="5924"/>
<dbReference type="PROSITE" id="PS50009">
    <property type="entry name" value="RASGEF_CAT"/>
    <property type="match status" value="1"/>
</dbReference>
<dbReference type="FunFam" id="2.30.29.30:FF:000117">
    <property type="entry name" value="ras-specific guanine nucleotide-releasing factor 1 isoform X2"/>
    <property type="match status" value="1"/>
</dbReference>
<evidence type="ECO:0000313" key="10">
    <source>
        <dbReference type="Proteomes" id="UP000515140"/>
    </source>
</evidence>
<dbReference type="FunFam" id="1.20.870.10:FF:000006">
    <property type="entry name" value="ras-specific guanine nucleotide-releasing factor 1 isoform X1"/>
    <property type="match status" value="1"/>
</dbReference>
<evidence type="ECO:0000256" key="3">
    <source>
        <dbReference type="PROSITE-ProRule" id="PRU00168"/>
    </source>
</evidence>
<dbReference type="FunFam" id="2.30.29.30:FF:000176">
    <property type="entry name" value="ras-specific guanine nucleotide-releasing factor 1 isoform X2"/>
    <property type="match status" value="1"/>
</dbReference>
<dbReference type="InterPro" id="IPR008937">
    <property type="entry name" value="Ras-like_GEF"/>
</dbReference>
<organism evidence="10 11">
    <name type="scientific">Phascolarctos cinereus</name>
    <name type="common">Koala</name>
    <dbReference type="NCBI Taxonomy" id="38626"/>
    <lineage>
        <taxon>Eukaryota</taxon>
        <taxon>Metazoa</taxon>
        <taxon>Chordata</taxon>
        <taxon>Craniata</taxon>
        <taxon>Vertebrata</taxon>
        <taxon>Euteleostomi</taxon>
        <taxon>Mammalia</taxon>
        <taxon>Metatheria</taxon>
        <taxon>Diprotodontia</taxon>
        <taxon>Phascolarctidae</taxon>
        <taxon>Phascolarctos</taxon>
    </lineage>
</organism>
<evidence type="ECO:0000259" key="7">
    <source>
        <dbReference type="PROSITE" id="PS50009"/>
    </source>
</evidence>
<dbReference type="InterPro" id="IPR011993">
    <property type="entry name" value="PH-like_dom_sf"/>
</dbReference>
<dbReference type="PROSITE" id="PS50212">
    <property type="entry name" value="RASGEF_NTER"/>
    <property type="match status" value="1"/>
</dbReference>
<evidence type="ECO:0000259" key="6">
    <source>
        <dbReference type="PROSITE" id="PS50003"/>
    </source>
</evidence>
<gene>
    <name evidence="11" type="primary">RASGRF2</name>
</gene>
<feature type="domain" description="N-terminal Ras-GEF" evidence="9">
    <location>
        <begin position="635"/>
        <end position="756"/>
    </location>
</feature>
<dbReference type="GO" id="GO:0005886">
    <property type="term" value="C:plasma membrane"/>
    <property type="evidence" value="ECO:0007669"/>
    <property type="project" value="TreeGrafter"/>
</dbReference>
<keyword evidence="1 3" id="KW-0344">Guanine-nucleotide releasing factor</keyword>
<dbReference type="InterPro" id="IPR019804">
    <property type="entry name" value="Ras_G-nucl-exch_fac_CS"/>
</dbReference>
<feature type="compositionally biased region" description="Polar residues" evidence="5">
    <location>
        <begin position="783"/>
        <end position="792"/>
    </location>
</feature>
<dbReference type="CDD" id="cd00155">
    <property type="entry name" value="RasGEF"/>
    <property type="match status" value="1"/>
</dbReference>
<dbReference type="SUPFAM" id="SSF50729">
    <property type="entry name" value="PH domain-like"/>
    <property type="match status" value="2"/>
</dbReference>
<dbReference type="Pfam" id="PF00169">
    <property type="entry name" value="PH"/>
    <property type="match status" value="1"/>
</dbReference>
<dbReference type="InterPro" id="IPR023578">
    <property type="entry name" value="Ras_GEF_dom_sf"/>
</dbReference>
<dbReference type="SMART" id="SM00147">
    <property type="entry name" value="RasGEF"/>
    <property type="match status" value="1"/>
</dbReference>
<dbReference type="InterPro" id="IPR001895">
    <property type="entry name" value="RASGEF_cat_dom"/>
</dbReference>
<dbReference type="AlphaFoldDB" id="A0A6P5M499"/>
<dbReference type="SUPFAM" id="SSF48065">
    <property type="entry name" value="DBL homology domain (DH-domain)"/>
    <property type="match status" value="1"/>
</dbReference>
<feature type="domain" description="PH" evidence="6">
    <location>
        <begin position="22"/>
        <end position="133"/>
    </location>
</feature>
<evidence type="ECO:0000256" key="5">
    <source>
        <dbReference type="SAM" id="MobiDB-lite"/>
    </source>
</evidence>
<sequence length="1156" mass="132138">MQKSVRYNEGHALYLAFLARKEGTKRGFLSKKAAEASRWHEKWFALYQNVLFYFEGEQSGRPAGMYLLEGCSCERAPAPPKAASGAAAGKDALDKQYYFTVLFGHEGQKPLELRCEEEHEGKEWMDAIHQASYSDILIEREVLMQKYIHLVQIVETEKIAANQLRHQLEDQDTEIERLKSEIIALNKTKERMRPYHGNQEDEDPDIKKIKKVQSFMRGWLCRRKWKTIVQDYICSPHAESMRKRNQIVFNMVEAESEYVHQLYVLVNCFLRPLRMAASSKKPPITHDDVSSIFLNSETIMFLHEIFHQGLKARIANWPTLILADLFDILLPMLNIYQEFVRNHQYSLQVLANCKQNRDFDKLLKQYEANPACEGRMLETFLTYPMFQIPRYIITLHELLAHTPHEHVERKSLEFAKSKLEELSRIMHDEVSDTENIRKNLAIERMIVEGCDILLDTSQTFIRQGSLIQVPSVERGKLSKVRLGSLSLKKEGERQCFLFTKHFLICTRSSGGKLHLLKTGGVLSLIECTLIEEPDASEDDSKGSGQVFGHLDFKIVVEPPDSAPFTVVLLAPSRQEKAAWTSDISQCVDNIRCNGLMTIVFEENSKVTVPHMIKSDARLHRDDKDICFSKTLNSCKVPQIRYASVERLLERLTDLRFLSIDFLNTFLHTYRIFTTAAVVLEKLSDIYKRPFTSIPVRSLELFFATSQNNRGEHLADGKSPHLCRKFSSPPPLAVSRTSSPVRARKLSLTSPLNSKIGALDLSASSTTSSPTSTYSPATSPPPHTGQTADNTHCSVSPASAFAIATAAAGHGSPPGFNNSERTCDKEFIIRRTATNRVLNVLRHWVSKHSQDFELNNELKMNVLNLLEEVLRDPDLLPQERKATANILRALSQDDQDDTHLKMEDIIQIPDCPKAECFETLSAMELAEQITLLDHIVFRSIPYEEFLGQGWMKLDKNERTPYIMKTSQHFNDMSNLVASQIMNYADVSSRANSIEKWVAVADICRCMHNYNGVLEITSALNRSAIYRLKKTWAKVSKQTKALMDKLQKIVSSEGRFKNLRETLKNNCNPPAVPYLGMYLTDLAFIEEGTPNFTEEGLVNFSKMRMISHIIREIRQFQQTSYRIDHQPKVTQYLLDKTLIIDEDTLYELSLKIEPRLPA</sequence>
<dbReference type="FunFam" id="1.20.900.10:FF:000005">
    <property type="entry name" value="Ras-specific guanine nucleotide-releasing factor 1 isoform 2"/>
    <property type="match status" value="1"/>
</dbReference>
<dbReference type="PANTHER" id="PTHR23113">
    <property type="entry name" value="GUANINE NUCLEOTIDE EXCHANGE FACTOR"/>
    <property type="match status" value="1"/>
</dbReference>
<dbReference type="Pfam" id="PF00618">
    <property type="entry name" value="RasGEF_N"/>
    <property type="match status" value="1"/>
</dbReference>
<dbReference type="RefSeq" id="XP_020863344.1">
    <property type="nucleotide sequence ID" value="XM_021007685.1"/>
</dbReference>
<dbReference type="GeneID" id="110222581"/>
<evidence type="ECO:0000256" key="2">
    <source>
        <dbReference type="ARBA" id="ARBA00022737"/>
    </source>
</evidence>
<dbReference type="InterPro" id="IPR000651">
    <property type="entry name" value="Ras-like_Gua-exchang_fac_N"/>
</dbReference>
<dbReference type="CDD" id="cd06224">
    <property type="entry name" value="REM"/>
    <property type="match status" value="1"/>
</dbReference>
<feature type="domain" description="DH" evidence="8">
    <location>
        <begin position="243"/>
        <end position="429"/>
    </location>
</feature>
<dbReference type="Gene3D" id="1.20.900.10">
    <property type="entry name" value="Dbl homology (DH) domain"/>
    <property type="match status" value="1"/>
</dbReference>
<keyword evidence="10" id="KW-1185">Reference proteome</keyword>
<dbReference type="PANTHER" id="PTHR23113:SF187">
    <property type="entry name" value="RAS-SPECIFIC GUANINE NUCLEOTIDE-RELEASING FACTOR 2"/>
    <property type="match status" value="1"/>
</dbReference>
<dbReference type="InterPro" id="IPR001849">
    <property type="entry name" value="PH_domain"/>
</dbReference>
<dbReference type="InterPro" id="IPR036964">
    <property type="entry name" value="RASGEF_cat_dom_sf"/>
</dbReference>
<dbReference type="Pfam" id="PF00621">
    <property type="entry name" value="RhoGEF"/>
    <property type="match status" value="1"/>
</dbReference>
<evidence type="ECO:0000259" key="8">
    <source>
        <dbReference type="PROSITE" id="PS50010"/>
    </source>
</evidence>
<dbReference type="Gene3D" id="1.20.870.10">
    <property type="entry name" value="Son of sevenless (SoS) protein Chain: S domain 1"/>
    <property type="match status" value="2"/>
</dbReference>
<feature type="compositionally biased region" description="Low complexity" evidence="5">
    <location>
        <begin position="761"/>
        <end position="776"/>
    </location>
</feature>
<accession>A0A6P5M499</accession>
<dbReference type="PROSITE" id="PS50003">
    <property type="entry name" value="PH_DOMAIN"/>
    <property type="match status" value="2"/>
</dbReference>
<dbReference type="InterPro" id="IPR035899">
    <property type="entry name" value="DBL_dom_sf"/>
</dbReference>
<dbReference type="PROSITE" id="PS50096">
    <property type="entry name" value="IQ"/>
    <property type="match status" value="1"/>
</dbReference>
<dbReference type="FunFam" id="1.10.840.10:FF:000004">
    <property type="entry name" value="ras-specific guanine nucleotide-releasing factor 2 isoform X1"/>
    <property type="match status" value="1"/>
</dbReference>
<reference evidence="11" key="1">
    <citation type="submission" date="2025-08" db="UniProtKB">
        <authorList>
            <consortium name="RefSeq"/>
        </authorList>
    </citation>
    <scope>IDENTIFICATION</scope>
    <source>
        <tissue evidence="11">Spleen</tissue>
    </source>
</reference>